<feature type="signal peptide" evidence="1">
    <location>
        <begin position="1"/>
        <end position="27"/>
    </location>
</feature>
<dbReference type="InterPro" id="IPR015943">
    <property type="entry name" value="WD40/YVTN_repeat-like_dom_sf"/>
</dbReference>
<dbReference type="PANTHER" id="PTHR34512:SF30">
    <property type="entry name" value="OUTER MEMBRANE PROTEIN ASSEMBLY FACTOR BAMB"/>
    <property type="match status" value="1"/>
</dbReference>
<protein>
    <recommendedName>
        <fullName evidence="2">Pyrrolo-quinoline quinone repeat domain-containing protein</fullName>
    </recommendedName>
</protein>
<feature type="chain" id="PRO_5028204094" description="Pyrrolo-quinoline quinone repeat domain-containing protein" evidence="1">
    <location>
        <begin position="28"/>
        <end position="447"/>
    </location>
</feature>
<sequence>MRMQHMIGLASLMVVLAGVAVSAADFAAERAHNWHQWRGPEANGLAPLADPPVAWSQTRNVKWKVEIPGRGKSTPIIWGDRVFVTTAVDTRKVVEGAIPPDQQPQRQFGIKFPNTLYRFVVLCLDRQTGKLLWEQTAVEELPHEGHHGDNSFASASPTTDGEFLYVSFGSRGVYCYSLDGEFRWKRKLNDVSTRLSFGEGSSPVVHGDTVLLNRDNETDSRLLALDARTGESRWEAPRDESSAWATPLVVRHNGRVQVITNASRKVRSYDLANGDVIWQCGGQVGNVTPSPVLLGEDVICMSGYRGSIAMSLPLAAQGDITDSGQIAWRYDRDTPYVPSPLLYDDLLYFNKSNNGVLTVLDAKTGKPVLEATRMEGISNIYASPVAAAGRVYFVARDGTTLVLKHGPMLDVLATNRLDDSVDASPAIAGRQLFLRGQSHLYCFENQQ</sequence>
<dbReference type="SUPFAM" id="SSF50998">
    <property type="entry name" value="Quinoprotein alcohol dehydrogenase-like"/>
    <property type="match status" value="1"/>
</dbReference>
<keyword evidence="1" id="KW-0732">Signal</keyword>
<dbReference type="Gene3D" id="2.40.10.480">
    <property type="match status" value="1"/>
</dbReference>
<dbReference type="Pfam" id="PF13360">
    <property type="entry name" value="PQQ_2"/>
    <property type="match status" value="2"/>
</dbReference>
<comment type="caution">
    <text evidence="3">The sequence shown here is derived from an EMBL/GenBank/DDBJ whole genome shotgun (WGS) entry which is preliminary data.</text>
</comment>
<dbReference type="InterPro" id="IPR002372">
    <property type="entry name" value="PQQ_rpt_dom"/>
</dbReference>
<proteinExistence type="predicted"/>
<feature type="domain" description="Pyrrolo-quinoline quinone repeat" evidence="2">
    <location>
        <begin position="120"/>
        <end position="308"/>
    </location>
</feature>
<name>A0A7C2P8Y6_9PLAN</name>
<dbReference type="InterPro" id="IPR011047">
    <property type="entry name" value="Quinoprotein_ADH-like_sf"/>
</dbReference>
<evidence type="ECO:0000256" key="1">
    <source>
        <dbReference type="SAM" id="SignalP"/>
    </source>
</evidence>
<feature type="domain" description="Pyrrolo-quinoline quinone repeat" evidence="2">
    <location>
        <begin position="322"/>
        <end position="444"/>
    </location>
</feature>
<gene>
    <name evidence="3" type="ORF">ENQ76_02965</name>
</gene>
<organism evidence="3">
    <name type="scientific">Schlesneria paludicola</name>
    <dbReference type="NCBI Taxonomy" id="360056"/>
    <lineage>
        <taxon>Bacteria</taxon>
        <taxon>Pseudomonadati</taxon>
        <taxon>Planctomycetota</taxon>
        <taxon>Planctomycetia</taxon>
        <taxon>Planctomycetales</taxon>
        <taxon>Planctomycetaceae</taxon>
        <taxon>Schlesneria</taxon>
    </lineage>
</organism>
<accession>A0A7C2P8Y6</accession>
<dbReference type="InterPro" id="IPR018391">
    <property type="entry name" value="PQQ_b-propeller_rpt"/>
</dbReference>
<evidence type="ECO:0000259" key="2">
    <source>
        <dbReference type="Pfam" id="PF13360"/>
    </source>
</evidence>
<dbReference type="PANTHER" id="PTHR34512">
    <property type="entry name" value="CELL SURFACE PROTEIN"/>
    <property type="match status" value="1"/>
</dbReference>
<evidence type="ECO:0000313" key="3">
    <source>
        <dbReference type="EMBL" id="HEN14416.1"/>
    </source>
</evidence>
<dbReference type="SMART" id="SM00564">
    <property type="entry name" value="PQQ"/>
    <property type="match status" value="5"/>
</dbReference>
<dbReference type="EMBL" id="DSOK01000091">
    <property type="protein sequence ID" value="HEN14416.1"/>
    <property type="molecule type" value="Genomic_DNA"/>
</dbReference>
<reference evidence="3" key="1">
    <citation type="journal article" date="2020" name="mSystems">
        <title>Genome- and Community-Level Interaction Insights into Carbon Utilization and Element Cycling Functions of Hydrothermarchaeota in Hydrothermal Sediment.</title>
        <authorList>
            <person name="Zhou Z."/>
            <person name="Liu Y."/>
            <person name="Xu W."/>
            <person name="Pan J."/>
            <person name="Luo Z.H."/>
            <person name="Li M."/>
        </authorList>
    </citation>
    <scope>NUCLEOTIDE SEQUENCE [LARGE SCALE GENOMIC DNA]</scope>
    <source>
        <strain evidence="3">SpSt-339</strain>
    </source>
</reference>
<dbReference type="AlphaFoldDB" id="A0A7C2P8Y6"/>
<dbReference type="Gene3D" id="2.130.10.10">
    <property type="entry name" value="YVTN repeat-like/Quinoprotein amine dehydrogenase"/>
    <property type="match status" value="2"/>
</dbReference>